<dbReference type="RefSeq" id="WP_076113198.1">
    <property type="nucleotide sequence ID" value="NZ_MPTB01000037.1"/>
</dbReference>
<evidence type="ECO:0000313" key="3">
    <source>
        <dbReference type="Proteomes" id="UP000187412"/>
    </source>
</evidence>
<dbReference type="InterPro" id="IPR025643">
    <property type="entry name" value="R2K_3"/>
</dbReference>
<reference evidence="2 3" key="1">
    <citation type="submission" date="2016-10" db="EMBL/GenBank/DDBJ databases">
        <title>Paenibacillus species isolates.</title>
        <authorList>
            <person name="Beno S.M."/>
        </authorList>
    </citation>
    <scope>NUCLEOTIDE SEQUENCE [LARGE SCALE GENOMIC DNA]</scope>
    <source>
        <strain evidence="2 3">FSL H7-0744</strain>
    </source>
</reference>
<accession>A0ABX3H122</accession>
<evidence type="ECO:0000259" key="1">
    <source>
        <dbReference type="Pfam" id="PF14243"/>
    </source>
</evidence>
<dbReference type="Pfam" id="PF14243">
    <property type="entry name" value="R2K_3"/>
    <property type="match status" value="1"/>
</dbReference>
<name>A0ABX3H122_PAEBO</name>
<proteinExistence type="predicted"/>
<gene>
    <name evidence="2" type="ORF">BSK56_24725</name>
</gene>
<dbReference type="EMBL" id="MPTB01000037">
    <property type="protein sequence ID" value="OMD43174.1"/>
    <property type="molecule type" value="Genomic_DNA"/>
</dbReference>
<sequence>MRIIFCQDPLDAKRVDMDYETEWHAAQAAGFKTELVSLEALMEGQAARSIRQITPALSMESAIYRGWMMKPQHYQQLYDALQSKNIELINDSTAYAHCHYLPYSYSMIASLTPRTIWRTSPSKPADWKELFEQIAVFGESPLIVKDYVKSRKHEWVDACYIPDASDHGNVQRVVWNFIERQGAGLSEGIVFREFVPLEYLQSHDKSGMPLSKEYRIFFLDHQIIAFLNYWDDVTYDEDQPDLTPFMEIARTITSRFFTMDIAKTAEGSWIIVELGDGGVSGLPEQMDVRAFYEGLLQD</sequence>
<dbReference type="Proteomes" id="UP000187412">
    <property type="component" value="Unassembled WGS sequence"/>
</dbReference>
<evidence type="ECO:0000313" key="2">
    <source>
        <dbReference type="EMBL" id="OMD43174.1"/>
    </source>
</evidence>
<comment type="caution">
    <text evidence="2">The sequence shown here is derived from an EMBL/GenBank/DDBJ whole genome shotgun (WGS) entry which is preliminary data.</text>
</comment>
<keyword evidence="3" id="KW-1185">Reference proteome</keyword>
<organism evidence="2 3">
    <name type="scientific">Paenibacillus borealis</name>
    <dbReference type="NCBI Taxonomy" id="160799"/>
    <lineage>
        <taxon>Bacteria</taxon>
        <taxon>Bacillati</taxon>
        <taxon>Bacillota</taxon>
        <taxon>Bacilli</taxon>
        <taxon>Bacillales</taxon>
        <taxon>Paenibacillaceae</taxon>
        <taxon>Paenibacillus</taxon>
    </lineage>
</organism>
<feature type="domain" description="ATP-grasp" evidence="1">
    <location>
        <begin position="138"/>
        <end position="293"/>
    </location>
</feature>
<protein>
    <recommendedName>
        <fullName evidence="1">ATP-grasp domain-containing protein</fullName>
    </recommendedName>
</protein>